<dbReference type="EMBL" id="LAZR01004498">
    <property type="protein sequence ID" value="KKN08071.1"/>
    <property type="molecule type" value="Genomic_DNA"/>
</dbReference>
<dbReference type="InterPro" id="IPR006195">
    <property type="entry name" value="aa-tRNA-synth_II"/>
</dbReference>
<evidence type="ECO:0000256" key="4">
    <source>
        <dbReference type="ARBA" id="ARBA00011209"/>
    </source>
</evidence>
<comment type="subunit">
    <text evidence="4">Tetramer of two alpha and two beta subunits.</text>
</comment>
<dbReference type="InterPro" id="IPR045864">
    <property type="entry name" value="aa-tRNA-synth_II/BPL/LPL"/>
</dbReference>
<dbReference type="EC" id="6.1.1.20" evidence="5"/>
<dbReference type="FunFam" id="3.30.930.10:FF:000003">
    <property type="entry name" value="Phenylalanine--tRNA ligase alpha subunit"/>
    <property type="match status" value="1"/>
</dbReference>
<evidence type="ECO:0000256" key="15">
    <source>
        <dbReference type="ARBA" id="ARBA00030612"/>
    </source>
</evidence>
<dbReference type="NCBIfam" id="TIGR00468">
    <property type="entry name" value="pheS"/>
    <property type="match status" value="1"/>
</dbReference>
<evidence type="ECO:0000256" key="16">
    <source>
        <dbReference type="ARBA" id="ARBA00049255"/>
    </source>
</evidence>
<protein>
    <recommendedName>
        <fullName evidence="6">Phenylalanine--tRNA ligase alpha subunit</fullName>
        <ecNumber evidence="5">6.1.1.20</ecNumber>
    </recommendedName>
    <alternativeName>
        <fullName evidence="15">Phenylalanyl-tRNA synthetase alpha subunit</fullName>
    </alternativeName>
</protein>
<keyword evidence="13" id="KW-0648">Protein biosynthesis</keyword>
<dbReference type="InterPro" id="IPR004529">
    <property type="entry name" value="Phe-tRNA-synth_IIc_asu"/>
</dbReference>
<dbReference type="InterPro" id="IPR004188">
    <property type="entry name" value="Phe-tRNA_ligase_II_N"/>
</dbReference>
<comment type="cofactor">
    <cofactor evidence="1">
        <name>Mg(2+)</name>
        <dbReference type="ChEBI" id="CHEBI:18420"/>
    </cofactor>
</comment>
<comment type="catalytic activity">
    <reaction evidence="16">
        <text>tRNA(Phe) + L-phenylalanine + ATP = L-phenylalanyl-tRNA(Phe) + AMP + diphosphate + H(+)</text>
        <dbReference type="Rhea" id="RHEA:19413"/>
        <dbReference type="Rhea" id="RHEA-COMP:9668"/>
        <dbReference type="Rhea" id="RHEA-COMP:9699"/>
        <dbReference type="ChEBI" id="CHEBI:15378"/>
        <dbReference type="ChEBI" id="CHEBI:30616"/>
        <dbReference type="ChEBI" id="CHEBI:33019"/>
        <dbReference type="ChEBI" id="CHEBI:58095"/>
        <dbReference type="ChEBI" id="CHEBI:78442"/>
        <dbReference type="ChEBI" id="CHEBI:78531"/>
        <dbReference type="ChEBI" id="CHEBI:456215"/>
        <dbReference type="EC" id="6.1.1.20"/>
    </reaction>
</comment>
<evidence type="ECO:0000256" key="2">
    <source>
        <dbReference type="ARBA" id="ARBA00004496"/>
    </source>
</evidence>
<dbReference type="AlphaFoldDB" id="A0A0F9Q464"/>
<comment type="caution">
    <text evidence="19">The sequence shown here is derived from an EMBL/GenBank/DDBJ whole genome shotgun (WGS) entry which is preliminary data.</text>
</comment>
<dbReference type="Pfam" id="PF02912">
    <property type="entry name" value="Phe_tRNA-synt_N"/>
    <property type="match status" value="1"/>
</dbReference>
<keyword evidence="7" id="KW-0963">Cytoplasm</keyword>
<feature type="region of interest" description="Disordered" evidence="17">
    <location>
        <begin position="1"/>
        <end position="39"/>
    </location>
</feature>
<dbReference type="GO" id="GO:0000049">
    <property type="term" value="F:tRNA binding"/>
    <property type="evidence" value="ECO:0007669"/>
    <property type="project" value="InterPro"/>
</dbReference>
<proteinExistence type="inferred from homology"/>
<evidence type="ECO:0000256" key="1">
    <source>
        <dbReference type="ARBA" id="ARBA00001946"/>
    </source>
</evidence>
<dbReference type="SUPFAM" id="SSF55681">
    <property type="entry name" value="Class II aaRS and biotin synthetases"/>
    <property type="match status" value="1"/>
</dbReference>
<dbReference type="PANTHER" id="PTHR11538">
    <property type="entry name" value="PHENYLALANYL-TRNA SYNTHETASE"/>
    <property type="match status" value="1"/>
</dbReference>
<dbReference type="GO" id="GO:0046872">
    <property type="term" value="F:metal ion binding"/>
    <property type="evidence" value="ECO:0007669"/>
    <property type="project" value="UniProtKB-KW"/>
</dbReference>
<dbReference type="CDD" id="cd00496">
    <property type="entry name" value="PheRS_alpha_core"/>
    <property type="match status" value="1"/>
</dbReference>
<evidence type="ECO:0000256" key="17">
    <source>
        <dbReference type="SAM" id="MobiDB-lite"/>
    </source>
</evidence>
<dbReference type="InterPro" id="IPR010978">
    <property type="entry name" value="tRNA-bd_arm"/>
</dbReference>
<dbReference type="GO" id="GO:0004826">
    <property type="term" value="F:phenylalanine-tRNA ligase activity"/>
    <property type="evidence" value="ECO:0007669"/>
    <property type="project" value="UniProtKB-EC"/>
</dbReference>
<dbReference type="GO" id="GO:0006432">
    <property type="term" value="P:phenylalanyl-tRNA aminoacylation"/>
    <property type="evidence" value="ECO:0007669"/>
    <property type="project" value="InterPro"/>
</dbReference>
<dbReference type="GO" id="GO:0005524">
    <property type="term" value="F:ATP binding"/>
    <property type="evidence" value="ECO:0007669"/>
    <property type="project" value="UniProtKB-KW"/>
</dbReference>
<name>A0A0F9Q464_9ZZZZ</name>
<keyword evidence="8" id="KW-0436">Ligase</keyword>
<keyword evidence="14" id="KW-0030">Aminoacyl-tRNA synthetase</keyword>
<dbReference type="HAMAP" id="MF_00281">
    <property type="entry name" value="Phe_tRNA_synth_alpha1"/>
    <property type="match status" value="1"/>
</dbReference>
<evidence type="ECO:0000256" key="5">
    <source>
        <dbReference type="ARBA" id="ARBA00012814"/>
    </source>
</evidence>
<keyword evidence="9" id="KW-0479">Metal-binding</keyword>
<reference evidence="19" key="1">
    <citation type="journal article" date="2015" name="Nature">
        <title>Complex archaea that bridge the gap between prokaryotes and eukaryotes.</title>
        <authorList>
            <person name="Spang A."/>
            <person name="Saw J.H."/>
            <person name="Jorgensen S.L."/>
            <person name="Zaremba-Niedzwiedzka K."/>
            <person name="Martijn J."/>
            <person name="Lind A.E."/>
            <person name="van Eijk R."/>
            <person name="Schleper C."/>
            <person name="Guy L."/>
            <person name="Ettema T.J."/>
        </authorList>
    </citation>
    <scope>NUCLEOTIDE SEQUENCE</scope>
</reference>
<evidence type="ECO:0000256" key="9">
    <source>
        <dbReference type="ARBA" id="ARBA00022723"/>
    </source>
</evidence>
<evidence type="ECO:0000256" key="3">
    <source>
        <dbReference type="ARBA" id="ARBA00010207"/>
    </source>
</evidence>
<dbReference type="InterPro" id="IPR002319">
    <property type="entry name" value="Phenylalanyl-tRNA_Synthase"/>
</dbReference>
<evidence type="ECO:0000256" key="12">
    <source>
        <dbReference type="ARBA" id="ARBA00022842"/>
    </source>
</evidence>
<evidence type="ECO:0000256" key="10">
    <source>
        <dbReference type="ARBA" id="ARBA00022741"/>
    </source>
</evidence>
<keyword evidence="10" id="KW-0547">Nucleotide-binding</keyword>
<organism evidence="19">
    <name type="scientific">marine sediment metagenome</name>
    <dbReference type="NCBI Taxonomy" id="412755"/>
    <lineage>
        <taxon>unclassified sequences</taxon>
        <taxon>metagenomes</taxon>
        <taxon>ecological metagenomes</taxon>
    </lineage>
</organism>
<keyword evidence="12" id="KW-0460">Magnesium</keyword>
<dbReference type="Gene3D" id="3.30.930.10">
    <property type="entry name" value="Bira Bifunctional Protein, Domain 2"/>
    <property type="match status" value="1"/>
</dbReference>
<evidence type="ECO:0000313" key="19">
    <source>
        <dbReference type="EMBL" id="KKN08071.1"/>
    </source>
</evidence>
<dbReference type="Pfam" id="PF01409">
    <property type="entry name" value="tRNA-synt_2d"/>
    <property type="match status" value="1"/>
</dbReference>
<evidence type="ECO:0000256" key="8">
    <source>
        <dbReference type="ARBA" id="ARBA00022598"/>
    </source>
</evidence>
<evidence type="ECO:0000256" key="13">
    <source>
        <dbReference type="ARBA" id="ARBA00022917"/>
    </source>
</evidence>
<accession>A0A0F9Q464</accession>
<sequence length="402" mass="45992">MSKLGDMFRELEEKKQPEQPEIKITPEIPKPPKKPTKEIGIKTDHFRTGYSLIVGTSKREKPPILQKKLIELQNQAKDDLAKAKSPDEIERVRTKYLGRKGVINEIIKAIPSLRPEQRSTIGKLANKLKQEISKWIEETREKFVVEERVPGAEEMFDLSLPGKHKPYGHKHPITQTIDEIKGIFSKLGFDIEYGPEVELEYYNFDALNIPPDHPSREDFDTFYLDNKLLLRSQTSTVQIRVMKEKKPPIRMIAPGKVFRPDTVDACHASMFHQIEGLMVDKGVSFSDLKFILTFFAKAYFGQDIKMRFRPSFFPFTEPSAEVDISCSICRGKGCSVCAYSGWVEVLGAGMVDPNVFEAVGYDAEKYAGFAFGLGVERLAMLRYGIDDIRLFFENDMRFLSQF</sequence>
<comment type="subcellular location">
    <subcellularLocation>
        <location evidence="2">Cytoplasm</location>
    </subcellularLocation>
</comment>
<evidence type="ECO:0000256" key="7">
    <source>
        <dbReference type="ARBA" id="ARBA00022490"/>
    </source>
</evidence>
<feature type="compositionally biased region" description="Basic and acidic residues" evidence="17">
    <location>
        <begin position="1"/>
        <end position="21"/>
    </location>
</feature>
<evidence type="ECO:0000256" key="6">
    <source>
        <dbReference type="ARBA" id="ARBA00015409"/>
    </source>
</evidence>
<comment type="similarity">
    <text evidence="3">Belongs to the class-II aminoacyl-tRNA synthetase family. Phe-tRNA synthetase alpha subunit type 1 subfamily.</text>
</comment>
<evidence type="ECO:0000256" key="14">
    <source>
        <dbReference type="ARBA" id="ARBA00023146"/>
    </source>
</evidence>
<dbReference type="PANTHER" id="PTHR11538:SF41">
    <property type="entry name" value="PHENYLALANINE--TRNA LIGASE, MITOCHONDRIAL"/>
    <property type="match status" value="1"/>
</dbReference>
<dbReference type="InterPro" id="IPR022911">
    <property type="entry name" value="Phe_tRNA_ligase_alpha1_bac"/>
</dbReference>
<feature type="domain" description="Aminoacyl-transfer RNA synthetases class-II family profile" evidence="18">
    <location>
        <begin position="180"/>
        <end position="393"/>
    </location>
</feature>
<evidence type="ECO:0000259" key="18">
    <source>
        <dbReference type="PROSITE" id="PS50862"/>
    </source>
</evidence>
<keyword evidence="11" id="KW-0067">ATP-binding</keyword>
<gene>
    <name evidence="19" type="ORF">LCGC14_1060480</name>
</gene>
<dbReference type="PROSITE" id="PS50862">
    <property type="entry name" value="AA_TRNA_LIGASE_II"/>
    <property type="match status" value="1"/>
</dbReference>
<dbReference type="GO" id="GO:0005737">
    <property type="term" value="C:cytoplasm"/>
    <property type="evidence" value="ECO:0007669"/>
    <property type="project" value="UniProtKB-SubCell"/>
</dbReference>
<evidence type="ECO:0000256" key="11">
    <source>
        <dbReference type="ARBA" id="ARBA00022840"/>
    </source>
</evidence>
<dbReference type="SUPFAM" id="SSF46589">
    <property type="entry name" value="tRNA-binding arm"/>
    <property type="match status" value="1"/>
</dbReference>